<keyword evidence="6 12" id="KW-0812">Transmembrane</keyword>
<dbReference type="RefSeq" id="WP_122076270.1">
    <property type="nucleotide sequence ID" value="NZ_DAMBYQ010000043.1"/>
</dbReference>
<evidence type="ECO:0000256" key="12">
    <source>
        <dbReference type="SAM" id="Phobius"/>
    </source>
</evidence>
<accession>A0ABX9VA78</accession>
<dbReference type="Proteomes" id="UP000269134">
    <property type="component" value="Unassembled WGS sequence"/>
</dbReference>
<proteinExistence type="inferred from homology"/>
<feature type="transmembrane region" description="Helical" evidence="12">
    <location>
        <begin position="96"/>
        <end position="118"/>
    </location>
</feature>
<keyword evidence="4" id="KW-0050">Antiport</keyword>
<keyword evidence="5" id="KW-1003">Cell membrane</keyword>
<feature type="transmembrane region" description="Helical" evidence="12">
    <location>
        <begin position="171"/>
        <end position="189"/>
    </location>
</feature>
<comment type="subcellular location">
    <subcellularLocation>
        <location evidence="1">Cell membrane</location>
        <topology evidence="1">Multi-pass membrane protein</topology>
    </subcellularLocation>
</comment>
<evidence type="ECO:0000256" key="6">
    <source>
        <dbReference type="ARBA" id="ARBA00022692"/>
    </source>
</evidence>
<comment type="caution">
    <text evidence="14">The sequence shown here is derived from an EMBL/GenBank/DDBJ whole genome shotgun (WGS) entry which is preliminary data.</text>
</comment>
<dbReference type="Gene3D" id="6.10.140.1330">
    <property type="match status" value="1"/>
</dbReference>
<feature type="transmembrane region" description="Helical" evidence="12">
    <location>
        <begin position="236"/>
        <end position="266"/>
    </location>
</feature>
<dbReference type="PANTHER" id="PTHR10110:SF195">
    <property type="entry name" value="NA(+)_H(+) ANTIPORTER NHAS2"/>
    <property type="match status" value="1"/>
</dbReference>
<keyword evidence="11" id="KW-0739">Sodium transport</keyword>
<dbReference type="InterPro" id="IPR018422">
    <property type="entry name" value="Cation/H_exchanger_CPA1"/>
</dbReference>
<feature type="transmembrane region" description="Helical" evidence="12">
    <location>
        <begin position="385"/>
        <end position="409"/>
    </location>
</feature>
<dbReference type="Pfam" id="PF00999">
    <property type="entry name" value="Na_H_Exchanger"/>
    <property type="match status" value="1"/>
</dbReference>
<evidence type="ECO:0000313" key="14">
    <source>
        <dbReference type="EMBL" id="RMI01903.1"/>
    </source>
</evidence>
<feature type="transmembrane region" description="Helical" evidence="12">
    <location>
        <begin position="286"/>
        <end position="308"/>
    </location>
</feature>
<dbReference type="InterPro" id="IPR006153">
    <property type="entry name" value="Cation/H_exchanger_TM"/>
</dbReference>
<evidence type="ECO:0000259" key="13">
    <source>
        <dbReference type="Pfam" id="PF00999"/>
    </source>
</evidence>
<keyword evidence="3" id="KW-0813">Transport</keyword>
<feature type="domain" description="Cation/H+ exchanger transmembrane" evidence="13">
    <location>
        <begin position="11"/>
        <end position="410"/>
    </location>
</feature>
<evidence type="ECO:0000256" key="8">
    <source>
        <dbReference type="ARBA" id="ARBA00023053"/>
    </source>
</evidence>
<keyword evidence="7 12" id="KW-1133">Transmembrane helix</keyword>
<evidence type="ECO:0000256" key="7">
    <source>
        <dbReference type="ARBA" id="ARBA00022989"/>
    </source>
</evidence>
<evidence type="ECO:0000256" key="11">
    <source>
        <dbReference type="ARBA" id="ARBA00023201"/>
    </source>
</evidence>
<evidence type="ECO:0000256" key="2">
    <source>
        <dbReference type="ARBA" id="ARBA00007367"/>
    </source>
</evidence>
<evidence type="ECO:0000256" key="3">
    <source>
        <dbReference type="ARBA" id="ARBA00022448"/>
    </source>
</evidence>
<evidence type="ECO:0000256" key="4">
    <source>
        <dbReference type="ARBA" id="ARBA00022449"/>
    </source>
</evidence>
<dbReference type="GeneID" id="84608712"/>
<feature type="transmembrane region" description="Helical" evidence="12">
    <location>
        <begin position="130"/>
        <end position="151"/>
    </location>
</feature>
<keyword evidence="9" id="KW-0406">Ion transport</keyword>
<dbReference type="EMBL" id="RFFL01000004">
    <property type="protein sequence ID" value="RMI01903.1"/>
    <property type="molecule type" value="Genomic_DNA"/>
</dbReference>
<keyword evidence="15" id="KW-1185">Reference proteome</keyword>
<reference evidence="14 15" key="1">
    <citation type="submission" date="2018-10" db="EMBL/GenBank/DDBJ databases">
        <title>Pseudomonas sp. GL14 genome.</title>
        <authorList>
            <person name="Peng J."/>
            <person name="Liu Z.-P."/>
        </authorList>
    </citation>
    <scope>NUCLEOTIDE SEQUENCE [LARGE SCALE GENOMIC DNA]</scope>
    <source>
        <strain evidence="14 15">GL14</strain>
    </source>
</reference>
<evidence type="ECO:0000256" key="1">
    <source>
        <dbReference type="ARBA" id="ARBA00004651"/>
    </source>
</evidence>
<evidence type="ECO:0000256" key="9">
    <source>
        <dbReference type="ARBA" id="ARBA00023065"/>
    </source>
</evidence>
<dbReference type="PANTHER" id="PTHR10110">
    <property type="entry name" value="SODIUM/HYDROGEN EXCHANGER"/>
    <property type="match status" value="1"/>
</dbReference>
<keyword evidence="8" id="KW-0915">Sodium</keyword>
<protein>
    <submittedName>
        <fullName evidence="14">Sodium:proton antiporter</fullName>
    </submittedName>
</protein>
<gene>
    <name evidence="14" type="ORF">EA795_06660</name>
</gene>
<name>A0ABX9VA78_9GAMM</name>
<feature type="transmembrane region" description="Helical" evidence="12">
    <location>
        <begin position="64"/>
        <end position="84"/>
    </location>
</feature>
<feature type="transmembrane region" description="Helical" evidence="12">
    <location>
        <begin position="29"/>
        <end position="52"/>
    </location>
</feature>
<comment type="similarity">
    <text evidence="2">Belongs to the monovalent cation:proton antiporter 1 (CPA1) transporter (TC 2.A.36) family.</text>
</comment>
<evidence type="ECO:0000313" key="15">
    <source>
        <dbReference type="Proteomes" id="UP000269134"/>
    </source>
</evidence>
<feature type="transmembrane region" description="Helical" evidence="12">
    <location>
        <begin position="359"/>
        <end position="379"/>
    </location>
</feature>
<keyword evidence="10 12" id="KW-0472">Membrane</keyword>
<feature type="transmembrane region" description="Helical" evidence="12">
    <location>
        <begin position="314"/>
        <end position="338"/>
    </location>
</feature>
<evidence type="ECO:0000256" key="5">
    <source>
        <dbReference type="ARBA" id="ARBA00022475"/>
    </source>
</evidence>
<organism evidence="14 15">
    <name type="scientific">Stutzerimonas nitrititolerans</name>
    <dbReference type="NCBI Taxonomy" id="2482751"/>
    <lineage>
        <taxon>Bacteria</taxon>
        <taxon>Pseudomonadati</taxon>
        <taxon>Pseudomonadota</taxon>
        <taxon>Gammaproteobacteria</taxon>
        <taxon>Pseudomonadales</taxon>
        <taxon>Pseudomonadaceae</taxon>
        <taxon>Stutzerimonas</taxon>
    </lineage>
</organism>
<feature type="transmembrane region" description="Helical" evidence="12">
    <location>
        <begin position="5"/>
        <end position="23"/>
    </location>
</feature>
<feature type="transmembrane region" description="Helical" evidence="12">
    <location>
        <begin position="201"/>
        <end position="224"/>
    </location>
</feature>
<evidence type="ECO:0000256" key="10">
    <source>
        <dbReference type="ARBA" id="ARBA00023136"/>
    </source>
</evidence>
<sequence length="425" mass="45811">MLDLAAAFIALTTFFTYINYRFLRLPPTIGVMLTALVLSLIALGFSALGYPVLETEMQEIVRRIDFSSVLMTWFLPALLFAGALHVNLDDLRSYKWPIGILATGGVLISTFVVAWLAFFIFELFGWHIDFIYCLLFGALISPTDPIAAMGILKSSGAPQPLQTTIVGESLFNDGTAVVLFSILLGVLSLGEMPTLGGFGLLFAKEAVGGILLGIALGYGVFYLLRQVGEHQPSVMLTLALVFGGSAVATHLHVSAPIVMAVAGLIIGNQGRKTAMTESTRRYVDGFWELIDEILNALLFALIGLELLILPFGWLHVVAAFLLGGAVLLSRVLTVAPMIMALRKLRSSADRQITRGTVRILSWGGLRGGVSVALALSLPLGEERDLLLNLTYIVVLVSILLQGLTVGPLVRSLYGNEPEREAADAH</sequence>